<feature type="non-terminal residue" evidence="1">
    <location>
        <position position="206"/>
    </location>
</feature>
<dbReference type="EMBL" id="BARS01007385">
    <property type="protein sequence ID" value="GAF82411.1"/>
    <property type="molecule type" value="Genomic_DNA"/>
</dbReference>
<dbReference type="GO" id="GO:0015562">
    <property type="term" value="F:efflux transmembrane transporter activity"/>
    <property type="evidence" value="ECO:0007669"/>
    <property type="project" value="InterPro"/>
</dbReference>
<name>X0T4Z3_9ZZZZ</name>
<dbReference type="Gene3D" id="1.20.1600.10">
    <property type="entry name" value="Outer membrane efflux proteins (OEP)"/>
    <property type="match status" value="1"/>
</dbReference>
<protein>
    <submittedName>
        <fullName evidence="1">Uncharacterized protein</fullName>
    </submittedName>
</protein>
<accession>X0T4Z3</accession>
<evidence type="ECO:0000313" key="1">
    <source>
        <dbReference type="EMBL" id="GAF82411.1"/>
    </source>
</evidence>
<dbReference type="SUPFAM" id="SSF56954">
    <property type="entry name" value="Outer membrane efflux proteins (OEP)"/>
    <property type="match status" value="1"/>
</dbReference>
<organism evidence="1">
    <name type="scientific">marine sediment metagenome</name>
    <dbReference type="NCBI Taxonomy" id="412755"/>
    <lineage>
        <taxon>unclassified sequences</taxon>
        <taxon>metagenomes</taxon>
        <taxon>ecological metagenomes</taxon>
    </lineage>
</organism>
<reference evidence="1" key="1">
    <citation type="journal article" date="2014" name="Front. Microbiol.">
        <title>High frequency of phylogenetically diverse reductive dehalogenase-homologous genes in deep subseafloor sedimentary metagenomes.</title>
        <authorList>
            <person name="Kawai M."/>
            <person name="Futagami T."/>
            <person name="Toyoda A."/>
            <person name="Takaki Y."/>
            <person name="Nishi S."/>
            <person name="Hori S."/>
            <person name="Arai W."/>
            <person name="Tsubouchi T."/>
            <person name="Morono Y."/>
            <person name="Uchiyama I."/>
            <person name="Ito T."/>
            <person name="Fujiyama A."/>
            <person name="Inagaki F."/>
            <person name="Takami H."/>
        </authorList>
    </citation>
    <scope>NUCLEOTIDE SEQUENCE</scope>
    <source>
        <strain evidence="1">Expedition CK06-06</strain>
    </source>
</reference>
<sequence>MKREIRNSNPGVPGKCEIQKERKMEIRKTYRVVFLTAIVLCWLHLGQGDVLADKKLDPSLVQIEQRLEEETKTGPSEPNSLTYLRAVGERPARTVSPRQMKAKRVLTLEECLQLAFTNSNEINQARQQILAVGGSKLVNNSRFLPTIELISQYEHFRNFESENVTDDAHNISAIISQRILEYGKDHPLDLRLRDEQRGALFDYEDT</sequence>
<comment type="caution">
    <text evidence="1">The sequence shown here is derived from an EMBL/GenBank/DDBJ whole genome shotgun (WGS) entry which is preliminary data.</text>
</comment>
<dbReference type="AlphaFoldDB" id="X0T4Z3"/>
<gene>
    <name evidence="1" type="ORF">S01H1_14221</name>
</gene>
<proteinExistence type="predicted"/>